<feature type="transmembrane region" description="Helical" evidence="1">
    <location>
        <begin position="65"/>
        <end position="83"/>
    </location>
</feature>
<dbReference type="OrthoDB" id="7456373at2"/>
<evidence type="ECO:0000313" key="2">
    <source>
        <dbReference type="EMBL" id="EQB03088.1"/>
    </source>
</evidence>
<dbReference type="AlphaFoldDB" id="T0GSZ6"/>
<feature type="transmembrane region" description="Helical" evidence="1">
    <location>
        <begin position="145"/>
        <end position="163"/>
    </location>
</feature>
<feature type="transmembrane region" description="Helical" evidence="1">
    <location>
        <begin position="183"/>
        <end position="201"/>
    </location>
</feature>
<comment type="caution">
    <text evidence="2">The sequence shown here is derived from an EMBL/GenBank/DDBJ whole genome shotgun (WGS) entry which is preliminary data.</text>
</comment>
<dbReference type="RefSeq" id="WP_021244344.1">
    <property type="nucleotide sequence ID" value="NZ_ATIB01000045.1"/>
</dbReference>
<keyword evidence="1" id="KW-0812">Transmembrane</keyword>
<dbReference type="Proteomes" id="UP000015524">
    <property type="component" value="Unassembled WGS sequence"/>
</dbReference>
<dbReference type="PATRIC" id="fig|1114964.3.peg.1372"/>
<keyword evidence="1" id="KW-1133">Transmembrane helix</keyword>
<proteinExistence type="predicted"/>
<evidence type="ECO:0000256" key="1">
    <source>
        <dbReference type="SAM" id="Phobius"/>
    </source>
</evidence>
<feature type="transmembrane region" description="Helical" evidence="1">
    <location>
        <begin position="16"/>
        <end position="45"/>
    </location>
</feature>
<dbReference type="EMBL" id="ATIB01000045">
    <property type="protein sequence ID" value="EQB03088.1"/>
    <property type="molecule type" value="Genomic_DNA"/>
</dbReference>
<name>T0GSZ6_9SPHN</name>
<sequence>MLLAYRTLIEETPGHVLIFAIAFIASQAALLVSLLLPWKILIILGSGRISQLLPSFLRHYERDELVALLGGAALGFFLFHLGMETLIRRIYRSGADHICRQHRKVGLFDRHHDHAVRYYRYLLHLLGLILCIVLVIIWLAHTYPLLLLALLTFCGAGSIAVRYGASSEPASQRSLSPEIASKLWSGGAFLYVICWVAIDLWRGTVPHLTIIFISVLLARQTLIFCAVAYRLLDTLTSQSERLRVLFDSEAPWYPKVKSADGFHALLINVEIRRWLAPLSKQYDPAFPAAVNPEFRAVENGKLIYATVRSAPEGEQRPFLVKLFHHSLQSLAEHERELLAVSADHWPAPPFLGMHDVDRHRATMFRLEQDFRWLEPKEKAAILPTLRQQLLACDLPADLIERYDRGSPRLAERLAIIDWRYLRLFITEGEASRSIDKIHEYWPSILDGVDRLPRQLVLPGLEKRLVGVAQESPVICNWARWRWEPVGAGWPQGRNSEQRIKAALSFAGEIRPEIRAIAPERACYAALLYELERFYAVRDGSGAQSLIPHIANGAEHFCNKASRCLNTVDVSNAASDDSNVVIFPVEQWNVPSRSQH</sequence>
<feature type="transmembrane region" description="Helical" evidence="1">
    <location>
        <begin position="118"/>
        <end position="139"/>
    </location>
</feature>
<organism evidence="2 3">
    <name type="scientific">Sphingobium baderi LL03</name>
    <dbReference type="NCBI Taxonomy" id="1114964"/>
    <lineage>
        <taxon>Bacteria</taxon>
        <taxon>Pseudomonadati</taxon>
        <taxon>Pseudomonadota</taxon>
        <taxon>Alphaproteobacteria</taxon>
        <taxon>Sphingomonadales</taxon>
        <taxon>Sphingomonadaceae</taxon>
        <taxon>Sphingobium</taxon>
    </lineage>
</organism>
<gene>
    <name evidence="2" type="ORF">L485_07045</name>
</gene>
<keyword evidence="1" id="KW-0472">Membrane</keyword>
<reference evidence="2 3" key="1">
    <citation type="journal article" date="2013" name="Genome Announc.">
        <title>Draft Genome Sequence of a Hexachlorocyclohexane-Degrading Bacterium, Sphingobium baderi Strain LL03T.</title>
        <authorList>
            <person name="Kaur J."/>
            <person name="Verma H."/>
            <person name="Tripathi C."/>
            <person name="Khurana J.P."/>
            <person name="Lal R."/>
        </authorList>
    </citation>
    <scope>NUCLEOTIDE SEQUENCE [LARGE SCALE GENOMIC DNA]</scope>
    <source>
        <strain evidence="2 3">LL03</strain>
    </source>
</reference>
<accession>T0GSZ6</accession>
<keyword evidence="3" id="KW-1185">Reference proteome</keyword>
<evidence type="ECO:0000313" key="3">
    <source>
        <dbReference type="Proteomes" id="UP000015524"/>
    </source>
</evidence>
<protein>
    <submittedName>
        <fullName evidence="2">Uncharacterized protein</fullName>
    </submittedName>
</protein>
<dbReference type="eggNOG" id="ENOG502Z8Q9">
    <property type="taxonomic scope" value="Bacteria"/>
</dbReference>